<accession>A0A6G7K7K3</accession>
<dbReference type="Proteomes" id="UP000501451">
    <property type="component" value="Chromosome"/>
</dbReference>
<evidence type="ECO:0008006" key="3">
    <source>
        <dbReference type="Google" id="ProtNLM"/>
    </source>
</evidence>
<protein>
    <recommendedName>
        <fullName evidence="3">DUF4062 domain-containing protein</fullName>
    </recommendedName>
</protein>
<dbReference type="RefSeq" id="WP_166160682.1">
    <property type="nucleotide sequence ID" value="NZ_CP049740.1"/>
</dbReference>
<dbReference type="AlphaFoldDB" id="A0A6G7K7K3"/>
<gene>
    <name evidence="1" type="ORF">G7057_01280</name>
</gene>
<name>A0A6G7K7K3_9LACT</name>
<dbReference type="EMBL" id="CP049740">
    <property type="protein sequence ID" value="QII81236.1"/>
    <property type="molecule type" value="Genomic_DNA"/>
</dbReference>
<keyword evidence="2" id="KW-1185">Reference proteome</keyword>
<evidence type="ECO:0000313" key="2">
    <source>
        <dbReference type="Proteomes" id="UP000501451"/>
    </source>
</evidence>
<reference evidence="1 2" key="1">
    <citation type="journal article" date="2017" name="Int. J. Syst. Evol. Microbiol.">
        <title>Jeotgalibaca porci sp. nov. and Jeotgalibaca arthritidis sp. nov., isolated from pigs, and emended description of the genus Jeotgalibaca.</title>
        <authorList>
            <person name="Zamora L."/>
            <person name="Perez-Sancho M."/>
            <person name="Dominguez L."/>
            <person name="Fernandez-Garayzabal J.F."/>
            <person name="Vela A.I."/>
        </authorList>
    </citation>
    <scope>NUCLEOTIDE SEQUENCE [LARGE SCALE GENOMIC DNA]</scope>
    <source>
        <strain evidence="1 2">CECT 9157</strain>
    </source>
</reference>
<evidence type="ECO:0000313" key="1">
    <source>
        <dbReference type="EMBL" id="QII81236.1"/>
    </source>
</evidence>
<sequence length="536" mass="62560">MPRPGITAYDLLISCPGDVSDYLEVVNHSIDNFNRMFGELNNITLVTKHWSKNSYPQSGDKPQELLNQQFVNDCDAAIAIFWTRFGTPTDEYGSGTEEEIEVMLNSGKQVFMYFLDLPINPSEIDMEQYQKVLDFKSKYKEKGLYSVIKDKHELQRELSNHLAMHFIPIISGENVTTNNKEKPELNIRNIEDFSETFYTVHRTNLLESKFIVEQKEKIIEDIAELKRTSLPFNEIVEGSDIDTEENLKKVEISGIELQQAELFKNITKKSFYVDVTVDKDIKKVIKEFVEVNQIFIEEDFWNLGNLKKSTLQLKIAGPFGTGGPTYEGSEAEKARFKQIEKLYWDIRTYNEYIIYFEEIDKINLLKLAISNNGTTFDEDIDIKFIIPKKYLINYSDLPMPGINIIKELIDMKFIDYIFSIEETESMDEYSGYPTYPLNISSHLKDPLLFNQRSIEQEYDDYKDEFLSEFDYLFCYKTFENENNDVVLFHVNYLKHNTTMALPSALMFRESPPYIKYEISSKFSTEIIKGKLTLNGY</sequence>
<organism evidence="1 2">
    <name type="scientific">Jeotgalibaca arthritidis</name>
    <dbReference type="NCBI Taxonomy" id="1868794"/>
    <lineage>
        <taxon>Bacteria</taxon>
        <taxon>Bacillati</taxon>
        <taxon>Bacillota</taxon>
        <taxon>Bacilli</taxon>
        <taxon>Lactobacillales</taxon>
        <taxon>Carnobacteriaceae</taxon>
        <taxon>Jeotgalibaca</taxon>
    </lineage>
</organism>
<proteinExistence type="predicted"/>
<dbReference type="KEGG" id="jar:G7057_01280"/>